<dbReference type="SMART" id="SM00919">
    <property type="entry name" value="Malic_M"/>
    <property type="match status" value="1"/>
</dbReference>
<dbReference type="InterPro" id="IPR001891">
    <property type="entry name" value="Malic_OxRdtase"/>
</dbReference>
<feature type="active site" description="Proton acceptor" evidence="5">
    <location>
        <position position="95"/>
    </location>
</feature>
<dbReference type="Proteomes" id="UP000054623">
    <property type="component" value="Unassembled WGS sequence"/>
</dbReference>
<proteinExistence type="inferred from homology"/>
<evidence type="ECO:0000313" key="10">
    <source>
        <dbReference type="EMBL" id="CDX01999.1"/>
    </source>
</evidence>
<sequence length="418" mass="44502">MSRIKNLREEALEFHKVQPGKLEVRVTVPAQDRDDLTLAYSPGVAEPVKEIAADLENLDIYTNHANYVSIVSNGTAILGLGDLGAAASMPVMEGKSLLFKAFGDVDAFPLCVNTTDVDKIVEIVELTSPTFGGVNLEDIKAPECFEIEEKLKARGIFKGPIFHDDQHGTAVVTLAGLVNALKVVGKKIEDIKVVANGAGAAGIAIIKLLMSMGLKNVIMCDTKGAIYEGRTVGMNPWKEEIAKATNPEKFSGDLAGALVGADAFIGISAANVLNEDMIRSMAKDPIVFCQANPIPEIWPIERAFEAGAKVISTGRSDVINQINNVLAFPGMFRGAIDVRATDINDAMKVAAAYAIAGIVKDEELSADYIIPSTFNPEVAPAVAAAVAKAAIDSGIARRPMDPQEVADGLKKRLANQYK</sequence>
<accession>A0A098AZE7</accession>
<dbReference type="InterPro" id="IPR037062">
    <property type="entry name" value="Malic_N_dom_sf"/>
</dbReference>
<dbReference type="FunFam" id="3.40.50.720:FF:000095">
    <property type="entry name" value="NADP-dependent malic enzyme"/>
    <property type="match status" value="1"/>
</dbReference>
<dbReference type="PATRIC" id="fig|49338.4.peg.2276"/>
<dbReference type="Pfam" id="PF03949">
    <property type="entry name" value="Malic_M"/>
    <property type="match status" value="1"/>
</dbReference>
<organism evidence="10">
    <name type="scientific">Desulfitobacterium hafniense</name>
    <name type="common">Desulfitobacterium frappieri</name>
    <dbReference type="NCBI Taxonomy" id="49338"/>
    <lineage>
        <taxon>Bacteria</taxon>
        <taxon>Bacillati</taxon>
        <taxon>Bacillota</taxon>
        <taxon>Clostridia</taxon>
        <taxon>Eubacteriales</taxon>
        <taxon>Desulfitobacteriaceae</taxon>
        <taxon>Desulfitobacterium</taxon>
    </lineage>
</organism>
<feature type="binding site" evidence="6">
    <location>
        <position position="292"/>
    </location>
    <ligand>
        <name>(S)-malate</name>
        <dbReference type="ChEBI" id="CHEBI:15589"/>
    </ligand>
</feature>
<feature type="domain" description="Malic enzyme NAD-binding" evidence="8">
    <location>
        <begin position="166"/>
        <end position="391"/>
    </location>
</feature>
<dbReference type="InterPro" id="IPR051674">
    <property type="entry name" value="Malate_Decarboxylase"/>
</dbReference>
<dbReference type="OMA" id="LVHDYTW"/>
<dbReference type="EMBL" id="LOCK01000008">
    <property type="protein sequence ID" value="KTE93148.1"/>
    <property type="molecule type" value="Genomic_DNA"/>
</dbReference>
<dbReference type="Gene3D" id="3.40.50.10380">
    <property type="entry name" value="Malic enzyme, N-terminal domain"/>
    <property type="match status" value="1"/>
</dbReference>
<dbReference type="InterPro" id="IPR046346">
    <property type="entry name" value="Aminoacid_DH-like_N_sf"/>
</dbReference>
<evidence type="ECO:0000256" key="1">
    <source>
        <dbReference type="ARBA" id="ARBA00001936"/>
    </source>
</evidence>
<keyword evidence="3 7" id="KW-0479">Metal-binding</keyword>
<feature type="active site" description="Proton donor" evidence="5">
    <location>
        <position position="40"/>
    </location>
</feature>
<evidence type="ECO:0000256" key="7">
    <source>
        <dbReference type="PIRSR" id="PIRSR000106-3"/>
    </source>
</evidence>
<dbReference type="Gene3D" id="3.40.50.720">
    <property type="entry name" value="NAD(P)-binding Rossmann-like Domain"/>
    <property type="match status" value="1"/>
</dbReference>
<dbReference type="InterPro" id="IPR015884">
    <property type="entry name" value="Malic_enzyme_CS"/>
</dbReference>
<dbReference type="GO" id="GO:0051287">
    <property type="term" value="F:NAD binding"/>
    <property type="evidence" value="ECO:0007669"/>
    <property type="project" value="InterPro"/>
</dbReference>
<dbReference type="GO" id="GO:0016616">
    <property type="term" value="F:oxidoreductase activity, acting on the CH-OH group of donors, NAD or NADP as acceptor"/>
    <property type="evidence" value="ECO:0007669"/>
    <property type="project" value="InterPro"/>
</dbReference>
<comment type="similarity">
    <text evidence="2">Belongs to the malic enzymes family.</text>
</comment>
<reference evidence="10" key="1">
    <citation type="submission" date="2014-07" db="EMBL/GenBank/DDBJ databases">
        <authorList>
            <person name="Hornung V.Bastian."/>
        </authorList>
    </citation>
    <scope>NUCLEOTIDE SEQUENCE</scope>
    <source>
        <strain evidence="10">PCE-S</strain>
    </source>
</reference>
<protein>
    <submittedName>
        <fullName evidence="11">Malate dehydrogenase</fullName>
    </submittedName>
    <submittedName>
        <fullName evidence="10">NAD-dependent malic enzyme</fullName>
    </submittedName>
</protein>
<evidence type="ECO:0000259" key="9">
    <source>
        <dbReference type="SMART" id="SM01274"/>
    </source>
</evidence>
<feature type="binding site" evidence="7">
    <location>
        <position position="137"/>
    </location>
    <ligand>
        <name>a divalent metal cation</name>
        <dbReference type="ChEBI" id="CHEBI:60240"/>
    </ligand>
</feature>
<dbReference type="GO" id="GO:0046872">
    <property type="term" value="F:metal ion binding"/>
    <property type="evidence" value="ECO:0007669"/>
    <property type="project" value="UniProtKB-KW"/>
</dbReference>
<dbReference type="InterPro" id="IPR012302">
    <property type="entry name" value="Malic_NAD-bd"/>
</dbReference>
<evidence type="ECO:0000256" key="4">
    <source>
        <dbReference type="ARBA" id="ARBA00023002"/>
    </source>
</evidence>
<feature type="binding site" evidence="6">
    <location>
        <position position="323"/>
    </location>
    <ligand>
        <name>(S)-malate</name>
        <dbReference type="ChEBI" id="CHEBI:15589"/>
    </ligand>
</feature>
<dbReference type="PIRSF" id="PIRSF000106">
    <property type="entry name" value="ME"/>
    <property type="match status" value="1"/>
</dbReference>
<dbReference type="SUPFAM" id="SSF51735">
    <property type="entry name" value="NAD(P)-binding Rossmann-fold domains"/>
    <property type="match status" value="1"/>
</dbReference>
<feature type="domain" description="Malic enzyme N-terminal" evidence="9">
    <location>
        <begin position="19"/>
        <end position="152"/>
    </location>
</feature>
<reference evidence="11 12" key="2">
    <citation type="submission" date="2015-12" db="EMBL/GenBank/DDBJ databases">
        <title>Draft Genome Sequence of Desulfitobacterium hafniense Strain DH, a Sulfate-reducing Bacterium Isolated from Paddy Soils.</title>
        <authorList>
            <person name="Bao P."/>
            <person name="Zhang X."/>
            <person name="Li G."/>
        </authorList>
    </citation>
    <scope>NUCLEOTIDE SEQUENCE [LARGE SCALE GENOMIC DNA]</scope>
    <source>
        <strain evidence="11 12">DH</strain>
    </source>
</reference>
<dbReference type="AlphaFoldDB" id="A0A098AZE7"/>
<evidence type="ECO:0000256" key="6">
    <source>
        <dbReference type="PIRSR" id="PIRSR000106-2"/>
    </source>
</evidence>
<dbReference type="InterPro" id="IPR045213">
    <property type="entry name" value="Malic_NAD-bd_bact_type"/>
</dbReference>
<evidence type="ECO:0000313" key="12">
    <source>
        <dbReference type="Proteomes" id="UP000054623"/>
    </source>
</evidence>
<gene>
    <name evidence="11" type="ORF">AT727_15570</name>
    <name evidence="10" type="ORF">DPCES_2112</name>
</gene>
<keyword evidence="4" id="KW-0560">Oxidoreductase</keyword>
<evidence type="ECO:0000256" key="2">
    <source>
        <dbReference type="ARBA" id="ARBA00008785"/>
    </source>
</evidence>
<evidence type="ECO:0000256" key="3">
    <source>
        <dbReference type="ARBA" id="ARBA00022723"/>
    </source>
</evidence>
<name>A0A098AZE7_DESHA</name>
<evidence type="ECO:0000313" key="11">
    <source>
        <dbReference type="EMBL" id="KTE93148.1"/>
    </source>
</evidence>
<dbReference type="SMART" id="SM01274">
    <property type="entry name" value="malic"/>
    <property type="match status" value="1"/>
</dbReference>
<comment type="cofactor">
    <cofactor evidence="1">
        <name>Mn(2+)</name>
        <dbReference type="ChEBI" id="CHEBI:29035"/>
    </cofactor>
</comment>
<feature type="binding site" evidence="7">
    <location>
        <position position="138"/>
    </location>
    <ligand>
        <name>a divalent metal cation</name>
        <dbReference type="ChEBI" id="CHEBI:60240"/>
    </ligand>
</feature>
<dbReference type="RefSeq" id="WP_011459944.1">
    <property type="nucleotide sequence ID" value="NZ_JAYFNZ010000008.1"/>
</dbReference>
<feature type="binding site" evidence="7">
    <location>
        <position position="165"/>
    </location>
    <ligand>
        <name>a divalent metal cation</name>
        <dbReference type="ChEBI" id="CHEBI:60240"/>
    </ligand>
</feature>
<dbReference type="GO" id="GO:0004470">
    <property type="term" value="F:malic enzyme activity"/>
    <property type="evidence" value="ECO:0007669"/>
    <property type="project" value="InterPro"/>
</dbReference>
<dbReference type="InterPro" id="IPR012301">
    <property type="entry name" value="Malic_N_dom"/>
</dbReference>
<comment type="cofactor">
    <cofactor evidence="7">
        <name>Mg(2+)</name>
        <dbReference type="ChEBI" id="CHEBI:18420"/>
    </cofactor>
    <cofactor evidence="7">
        <name>Mn(2+)</name>
        <dbReference type="ChEBI" id="CHEBI:29035"/>
    </cofactor>
    <text evidence="7">Divalent metal cations. Prefers magnesium or manganese.</text>
</comment>
<dbReference type="PANTHER" id="PTHR43237:SF4">
    <property type="entry name" value="NADP-DEPENDENT MALIC ENZYME"/>
    <property type="match status" value="1"/>
</dbReference>
<dbReference type="EMBL" id="LK996017">
    <property type="protein sequence ID" value="CDX01999.1"/>
    <property type="molecule type" value="Genomic_DNA"/>
</dbReference>
<dbReference type="CDD" id="cd05311">
    <property type="entry name" value="NAD_bind_2_malic_enz"/>
    <property type="match status" value="1"/>
</dbReference>
<dbReference type="Pfam" id="PF00390">
    <property type="entry name" value="malic"/>
    <property type="match status" value="1"/>
</dbReference>
<dbReference type="PANTHER" id="PTHR43237">
    <property type="entry name" value="NADP-DEPENDENT MALIC ENZYME"/>
    <property type="match status" value="1"/>
</dbReference>
<dbReference type="PROSITE" id="PS00331">
    <property type="entry name" value="MALIC_ENZYMES"/>
    <property type="match status" value="1"/>
</dbReference>
<dbReference type="OrthoDB" id="9805787at2"/>
<evidence type="ECO:0000259" key="8">
    <source>
        <dbReference type="SMART" id="SM00919"/>
    </source>
</evidence>
<dbReference type="FunFam" id="3.40.50.10380:FF:000003">
    <property type="entry name" value="NADP-dependent malic enzyme"/>
    <property type="match status" value="1"/>
</dbReference>
<dbReference type="SUPFAM" id="SSF53223">
    <property type="entry name" value="Aminoacid dehydrogenase-like, N-terminal domain"/>
    <property type="match status" value="1"/>
</dbReference>
<dbReference type="InterPro" id="IPR036291">
    <property type="entry name" value="NAD(P)-bd_dom_sf"/>
</dbReference>
<evidence type="ECO:0000256" key="5">
    <source>
        <dbReference type="PIRSR" id="PIRSR000106-1"/>
    </source>
</evidence>